<dbReference type="RefSeq" id="WP_046310897.1">
    <property type="nucleotide sequence ID" value="NZ_CBCSCY010000002.1"/>
</dbReference>
<protein>
    <recommendedName>
        <fullName evidence="3">Outer membrane protein beta-barrel domain-containing protein</fullName>
    </recommendedName>
</protein>
<sequence length="223" mass="24811">MKQLILCALATFLAFNANAQFDEEEKKHVVGLQIGNAFANGNFKHSDFEDAYPAFARDGLLLNGGYRYNLSRNWATGTSLTYRHNRYDLDEFTGESEEIVTSKSSAPWRSIFTMADVYYQILFQDVTAVYLKGSAGAAFNRSASWQVTTPYGNINMPSDKATAPALGWGGGINFHLQQLLINIEAGLLYTSPKLTVLDTKGQPFQHRQAMNSFNLSIGLHYSL</sequence>
<accession>A0A0E3UWT3</accession>
<dbReference type="Proteomes" id="UP000033109">
    <property type="component" value="Chromosome"/>
</dbReference>
<dbReference type="KEGG" id="pko:PKOR_11550"/>
<feature type="domain" description="Outer membrane protein beta-barrel" evidence="3">
    <location>
        <begin position="8"/>
        <end position="194"/>
    </location>
</feature>
<reference evidence="4 5" key="1">
    <citation type="journal article" date="2015" name="Sci. Rep.">
        <title>Unraveling adaptation of Pontibacter korlensis to radiation and infertility in desert through complete genome and comparative transcriptomic analysis.</title>
        <authorList>
            <person name="Dai J."/>
            <person name="Dai W."/>
            <person name="Qiu C."/>
            <person name="Yang Z."/>
            <person name="Zhang Y."/>
            <person name="Zhou M."/>
            <person name="Zhang L."/>
            <person name="Fang C."/>
            <person name="Gao Q."/>
            <person name="Yang Q."/>
            <person name="Li X."/>
            <person name="Wang Z."/>
            <person name="Wang Z."/>
            <person name="Jia Z."/>
            <person name="Chen X."/>
        </authorList>
    </citation>
    <scope>NUCLEOTIDE SEQUENCE [LARGE SCALE GENOMIC DNA]</scope>
    <source>
        <strain evidence="4 5">X14-1T</strain>
    </source>
</reference>
<dbReference type="InterPro" id="IPR011250">
    <property type="entry name" value="OMP/PagP_B-barrel"/>
</dbReference>
<feature type="chain" id="PRO_5002413152" description="Outer membrane protein beta-barrel domain-containing protein" evidence="2">
    <location>
        <begin position="20"/>
        <end position="223"/>
    </location>
</feature>
<dbReference type="EMBL" id="CP009621">
    <property type="protein sequence ID" value="AKD03647.1"/>
    <property type="molecule type" value="Genomic_DNA"/>
</dbReference>
<dbReference type="PATRIC" id="fig|400092.3.peg.2512"/>
<evidence type="ECO:0000313" key="5">
    <source>
        <dbReference type="Proteomes" id="UP000033109"/>
    </source>
</evidence>
<evidence type="ECO:0000313" key="4">
    <source>
        <dbReference type="EMBL" id="AKD03647.1"/>
    </source>
</evidence>
<dbReference type="AlphaFoldDB" id="A0A0E3UWT3"/>
<dbReference type="Gene3D" id="2.40.160.20">
    <property type="match status" value="1"/>
</dbReference>
<dbReference type="InterPro" id="IPR027385">
    <property type="entry name" value="Beta-barrel_OMP"/>
</dbReference>
<keyword evidence="1 2" id="KW-0732">Signal</keyword>
<keyword evidence="5" id="KW-1185">Reference proteome</keyword>
<gene>
    <name evidence="4" type="ORF">PKOR_11550</name>
</gene>
<dbReference type="HOGENOM" id="CLU_1239233_0_0_10"/>
<dbReference type="SUPFAM" id="SSF56925">
    <property type="entry name" value="OMPA-like"/>
    <property type="match status" value="1"/>
</dbReference>
<dbReference type="Pfam" id="PF13505">
    <property type="entry name" value="OMP_b-brl"/>
    <property type="match status" value="1"/>
</dbReference>
<dbReference type="OrthoDB" id="849979at2"/>
<evidence type="ECO:0000256" key="1">
    <source>
        <dbReference type="ARBA" id="ARBA00022729"/>
    </source>
</evidence>
<evidence type="ECO:0000256" key="2">
    <source>
        <dbReference type="SAM" id="SignalP"/>
    </source>
</evidence>
<organism evidence="4 5">
    <name type="scientific">Pontibacter korlensis</name>
    <dbReference type="NCBI Taxonomy" id="400092"/>
    <lineage>
        <taxon>Bacteria</taxon>
        <taxon>Pseudomonadati</taxon>
        <taxon>Bacteroidota</taxon>
        <taxon>Cytophagia</taxon>
        <taxon>Cytophagales</taxon>
        <taxon>Hymenobacteraceae</taxon>
        <taxon>Pontibacter</taxon>
    </lineage>
</organism>
<evidence type="ECO:0000259" key="3">
    <source>
        <dbReference type="Pfam" id="PF13505"/>
    </source>
</evidence>
<proteinExistence type="predicted"/>
<feature type="signal peptide" evidence="2">
    <location>
        <begin position="1"/>
        <end position="19"/>
    </location>
</feature>
<name>A0A0E3UWT3_9BACT</name>